<dbReference type="PIRSF" id="PIRSF001434">
    <property type="entry name" value="CGS"/>
    <property type="match status" value="1"/>
</dbReference>
<dbReference type="InterPro" id="IPR015421">
    <property type="entry name" value="PyrdxlP-dep_Trfase_major"/>
</dbReference>
<accession>A0AA35U1B8</accession>
<gene>
    <name evidence="10" type="ORF">GBAR_LOCUS31286</name>
</gene>
<reference evidence="10" key="1">
    <citation type="submission" date="2023-03" db="EMBL/GenBank/DDBJ databases">
        <authorList>
            <person name="Steffen K."/>
            <person name="Cardenas P."/>
        </authorList>
    </citation>
    <scope>NUCLEOTIDE SEQUENCE</scope>
</reference>
<dbReference type="GO" id="GO:0047804">
    <property type="term" value="F:cysteine-S-conjugate beta-lyase activity"/>
    <property type="evidence" value="ECO:0007669"/>
    <property type="project" value="UniProtKB-EC"/>
</dbReference>
<dbReference type="PANTHER" id="PTHR43500">
    <property type="entry name" value="CYSTATHIONINE BETA-LYASE-RELATED"/>
    <property type="match status" value="1"/>
</dbReference>
<keyword evidence="11" id="KW-1185">Reference proteome</keyword>
<comment type="similarity">
    <text evidence="2 9">Belongs to the trans-sulfuration enzymes family.</text>
</comment>
<evidence type="ECO:0000256" key="1">
    <source>
        <dbReference type="ARBA" id="ARBA00001933"/>
    </source>
</evidence>
<dbReference type="Gene3D" id="3.90.1150.10">
    <property type="entry name" value="Aspartate Aminotransferase, domain 1"/>
    <property type="match status" value="1"/>
</dbReference>
<dbReference type="CDD" id="cd00614">
    <property type="entry name" value="CGS_like"/>
    <property type="match status" value="1"/>
</dbReference>
<evidence type="ECO:0000256" key="9">
    <source>
        <dbReference type="RuleBase" id="RU362118"/>
    </source>
</evidence>
<comment type="catalytic activity">
    <reaction evidence="7">
        <text>an S-substituted L-cysteine + H2O = a thiol + pyruvate + NH4(+)</text>
        <dbReference type="Rhea" id="RHEA:18121"/>
        <dbReference type="ChEBI" id="CHEBI:15361"/>
        <dbReference type="ChEBI" id="CHEBI:15377"/>
        <dbReference type="ChEBI" id="CHEBI:28938"/>
        <dbReference type="ChEBI" id="CHEBI:29256"/>
        <dbReference type="ChEBI" id="CHEBI:58717"/>
        <dbReference type="EC" id="4.4.1.13"/>
    </reaction>
</comment>
<name>A0AA35U1B8_GEOBA</name>
<evidence type="ECO:0000256" key="5">
    <source>
        <dbReference type="ARBA" id="ARBA00046315"/>
    </source>
</evidence>
<dbReference type="InterPro" id="IPR006233">
    <property type="entry name" value="Cys_b_lyase_bac"/>
</dbReference>
<dbReference type="FunFam" id="3.40.640.10:FF:000046">
    <property type="entry name" value="Cystathionine gamma-lyase"/>
    <property type="match status" value="1"/>
</dbReference>
<dbReference type="InterPro" id="IPR054542">
    <property type="entry name" value="Cys_met_metab_PP"/>
</dbReference>
<dbReference type="AlphaFoldDB" id="A0AA35U1B8"/>
<comment type="caution">
    <text evidence="10">The sequence shown here is derived from an EMBL/GenBank/DDBJ whole genome shotgun (WGS) entry which is preliminary data.</text>
</comment>
<dbReference type="SUPFAM" id="SSF53383">
    <property type="entry name" value="PLP-dependent transferases"/>
    <property type="match status" value="1"/>
</dbReference>
<organism evidence="10 11">
    <name type="scientific">Geodia barretti</name>
    <name type="common">Barrett's horny sponge</name>
    <dbReference type="NCBI Taxonomy" id="519541"/>
    <lineage>
        <taxon>Eukaryota</taxon>
        <taxon>Metazoa</taxon>
        <taxon>Porifera</taxon>
        <taxon>Demospongiae</taxon>
        <taxon>Heteroscleromorpha</taxon>
        <taxon>Tetractinellida</taxon>
        <taxon>Astrophorina</taxon>
        <taxon>Geodiidae</taxon>
        <taxon>Geodia</taxon>
    </lineage>
</organism>
<dbReference type="GO" id="GO:0019450">
    <property type="term" value="P:L-cysteine catabolic process to pyruvate"/>
    <property type="evidence" value="ECO:0007669"/>
    <property type="project" value="TreeGrafter"/>
</dbReference>
<evidence type="ECO:0000313" key="11">
    <source>
        <dbReference type="Proteomes" id="UP001174909"/>
    </source>
</evidence>
<evidence type="ECO:0000256" key="8">
    <source>
        <dbReference type="PIRSR" id="PIRSR001434-2"/>
    </source>
</evidence>
<dbReference type="PROSITE" id="PS00868">
    <property type="entry name" value="CYS_MET_METAB_PP"/>
    <property type="match status" value="1"/>
</dbReference>
<evidence type="ECO:0000256" key="7">
    <source>
        <dbReference type="ARBA" id="ARBA00047625"/>
    </source>
</evidence>
<feature type="modified residue" description="N6-(pyridoxal phosphate)lysine" evidence="8">
    <location>
        <position position="209"/>
    </location>
</feature>
<proteinExistence type="inferred from homology"/>
<evidence type="ECO:0000256" key="3">
    <source>
        <dbReference type="ARBA" id="ARBA00022898"/>
    </source>
</evidence>
<dbReference type="InterPro" id="IPR000277">
    <property type="entry name" value="Cys/Met-Metab_PyrdxlP-dep_enz"/>
</dbReference>
<dbReference type="GO" id="GO:0019346">
    <property type="term" value="P:transsulfuration"/>
    <property type="evidence" value="ECO:0007669"/>
    <property type="project" value="InterPro"/>
</dbReference>
<dbReference type="InterPro" id="IPR015422">
    <property type="entry name" value="PyrdxlP-dep_Trfase_small"/>
</dbReference>
<comment type="cofactor">
    <cofactor evidence="1 9">
        <name>pyridoxal 5'-phosphate</name>
        <dbReference type="ChEBI" id="CHEBI:597326"/>
    </cofactor>
</comment>
<dbReference type="Proteomes" id="UP001174909">
    <property type="component" value="Unassembled WGS sequence"/>
</dbReference>
<dbReference type="PANTHER" id="PTHR43500:SF1">
    <property type="entry name" value="CYSTATHIONINE BETA-LYASE-RELATED"/>
    <property type="match status" value="1"/>
</dbReference>
<keyword evidence="3 8" id="KW-0663">Pyridoxal phosphate</keyword>
<evidence type="ECO:0000256" key="4">
    <source>
        <dbReference type="ARBA" id="ARBA00023239"/>
    </source>
</evidence>
<comment type="pathway">
    <text evidence="5">Amino-acid biosynthesis; L-methionine biosynthesis via de novo pathway; L-homocysteine from L-cystathionine: step 1/1.</text>
</comment>
<evidence type="ECO:0000256" key="6">
    <source>
        <dbReference type="ARBA" id="ARBA00047517"/>
    </source>
</evidence>
<dbReference type="NCBIfam" id="TIGR01324">
    <property type="entry name" value="cysta_beta_ly_B"/>
    <property type="match status" value="1"/>
</dbReference>
<evidence type="ECO:0000313" key="10">
    <source>
        <dbReference type="EMBL" id="CAI8057406.1"/>
    </source>
</evidence>
<dbReference type="InterPro" id="IPR015424">
    <property type="entry name" value="PyrdxlP-dep_Trfase"/>
</dbReference>
<comment type="catalytic activity">
    <reaction evidence="6">
        <text>L,L-cystathionine + H2O = L-homocysteine + pyruvate + NH4(+)</text>
        <dbReference type="Rhea" id="RHEA:13965"/>
        <dbReference type="ChEBI" id="CHEBI:15361"/>
        <dbReference type="ChEBI" id="CHEBI:15377"/>
        <dbReference type="ChEBI" id="CHEBI:28938"/>
        <dbReference type="ChEBI" id="CHEBI:58161"/>
        <dbReference type="ChEBI" id="CHEBI:58199"/>
    </reaction>
</comment>
<dbReference type="EMBL" id="CASHTH010004447">
    <property type="protein sequence ID" value="CAI8057406.1"/>
    <property type="molecule type" value="Genomic_DNA"/>
</dbReference>
<dbReference type="Gene3D" id="3.40.640.10">
    <property type="entry name" value="Type I PLP-dependent aspartate aminotransferase-like (Major domain)"/>
    <property type="match status" value="1"/>
</dbReference>
<keyword evidence="4" id="KW-0456">Lyase</keyword>
<dbReference type="Pfam" id="PF01053">
    <property type="entry name" value="Cys_Met_Meta_PP"/>
    <property type="match status" value="1"/>
</dbReference>
<sequence>MTKDSGDKGRYRDETLLSVLGRDPAANHGVVNPPVYHASTILHESAAALKEATKTYYGRYGTPTTFPLQDSIATLEKGYRTYLFGSGKAAIVAALLAFVKSGDHVLMTDSAYGPTRSLANGLLKRMGVETTFYDPCIGAGIADLMRANTSVVVGESPGSLTFEVQDFPALAAAAHERGAVLVVDNTWASPLFCQPLVLGADISIQAGTKYIVGHSDAMLGAVTTTEAHVEALRRIFEELGAAPGPDDCYLGLRGLRTLSVRLQRHQETGLALARWFRERPEVRQVLHPALEDDPGHALWKRDFSGASSLFGVVLEPVPEPAVDAFLDSLALFGLGYSWGGYESLALPTYPWKLRDATRWDPAYPLLRIYAGLEDPDDLIADLERGFERMAAARDA</sequence>
<dbReference type="GO" id="GO:0030170">
    <property type="term" value="F:pyridoxal phosphate binding"/>
    <property type="evidence" value="ECO:0007669"/>
    <property type="project" value="InterPro"/>
</dbReference>
<protein>
    <submittedName>
        <fullName evidence="10">Cystathionine beta-lyase</fullName>
    </submittedName>
</protein>
<evidence type="ECO:0000256" key="2">
    <source>
        <dbReference type="ARBA" id="ARBA00009077"/>
    </source>
</evidence>